<dbReference type="GO" id="GO:0005886">
    <property type="term" value="C:plasma membrane"/>
    <property type="evidence" value="ECO:0007669"/>
    <property type="project" value="UniProtKB-SubCell"/>
</dbReference>
<keyword evidence="4" id="KW-0633">Potassium transport</keyword>
<keyword evidence="9 10" id="KW-0472">Membrane</keyword>
<dbReference type="PANTHER" id="PTHR32024:SF1">
    <property type="entry name" value="KTR SYSTEM POTASSIUM UPTAKE PROTEIN B"/>
    <property type="match status" value="1"/>
</dbReference>
<evidence type="ECO:0000256" key="6">
    <source>
        <dbReference type="ARBA" id="ARBA00022958"/>
    </source>
</evidence>
<keyword evidence="11" id="KW-0378">Hydrolase</keyword>
<feature type="transmembrane region" description="Helical" evidence="10">
    <location>
        <begin position="413"/>
        <end position="434"/>
    </location>
</feature>
<evidence type="ECO:0000256" key="2">
    <source>
        <dbReference type="ARBA" id="ARBA00022448"/>
    </source>
</evidence>
<feature type="transmembrane region" description="Helical" evidence="10">
    <location>
        <begin position="132"/>
        <end position="152"/>
    </location>
</feature>
<dbReference type="GO" id="GO:0015379">
    <property type="term" value="F:potassium:chloride symporter activity"/>
    <property type="evidence" value="ECO:0007669"/>
    <property type="project" value="InterPro"/>
</dbReference>
<evidence type="ECO:0000256" key="9">
    <source>
        <dbReference type="ARBA" id="ARBA00023136"/>
    </source>
</evidence>
<dbReference type="eggNOG" id="COG0168">
    <property type="taxonomic scope" value="Bacteria"/>
</dbReference>
<proteinExistence type="predicted"/>
<keyword evidence="7 10" id="KW-1133">Transmembrane helix</keyword>
<keyword evidence="2" id="KW-0813">Transport</keyword>
<comment type="subcellular location">
    <subcellularLocation>
        <location evidence="1">Cell membrane</location>
        <topology evidence="1">Multi-pass membrane protein</topology>
    </subcellularLocation>
</comment>
<sequence length="452" mass="47767">MVDRGSIRPPRRAAPSPAKIIALYFVSAIAVGTLLLWLPISHAPGAEIGLLEALFTATSALCVTGLVVVDTATAWSIFGKVVIMLLIQVGGLGIVTLGTLVALLLGRRVGFRERLRAAAQVNALQTGGIVKLVRTIFLISLGFEAVGALLLYPTFAALHGPGMGAFYAFFHAVSAFNNAGFALYSENLTGFVRDPTVNLVLAALFITGGLGFLVHLNLWARLRHGSHFQLTLQSRFVLLTSLGLGLLGWVAVCLFEWTNPQTLGALPWPSRLLAGFFQGVTPRTAGFNTLDYAQVREPTLLVTMALMFIGGSPGSTAGGIKTVTFAVLAASAWSMVRGRGELTAFGRRVTTETVVKAGSVALLSLGIVFGAMLLLSISETVPLVPLMFEAFSAFGTVGLSLNLTPELSAPGQLIVTLLMYLGRIGPLTFAVALVQEPRDSPITYPDEGVMIG</sequence>
<feature type="transmembrane region" description="Helical" evidence="10">
    <location>
        <begin position="236"/>
        <end position="257"/>
    </location>
</feature>
<protein>
    <submittedName>
        <fullName evidence="11">Potassium uptake protein, TrkH family</fullName>
        <ecNumber evidence="11">3.6.3.14</ecNumber>
    </submittedName>
</protein>
<accession>D7CY22</accession>
<keyword evidence="8" id="KW-0406">Ion transport</keyword>
<reference evidence="12" key="1">
    <citation type="submission" date="2010-05" db="EMBL/GenBank/DDBJ databases">
        <title>The complete genome of Truepera radiovictris DSM 17093.</title>
        <authorList>
            <consortium name="US DOE Joint Genome Institute (JGI-PGF)"/>
            <person name="Lucas S."/>
            <person name="Copeland A."/>
            <person name="Lapidus A."/>
            <person name="Glavina del Rio T."/>
            <person name="Dalin E."/>
            <person name="Tice H."/>
            <person name="Bruce D."/>
            <person name="Goodwin L."/>
            <person name="Pitluck S."/>
            <person name="Kyrpides N."/>
            <person name="Mavromatis K."/>
            <person name="Ovchinnikova G."/>
            <person name="Munk A.C."/>
            <person name="Detter J.C."/>
            <person name="Han C."/>
            <person name="Tapia R."/>
            <person name="Land M."/>
            <person name="Hauser L."/>
            <person name="Markowitz V."/>
            <person name="Cheng J.-F."/>
            <person name="Hugenholtz P."/>
            <person name="Woyke T."/>
            <person name="Wu D."/>
            <person name="Tindall B."/>
            <person name="Pomrenke H.G."/>
            <person name="Brambilla E."/>
            <person name="Klenk H.-P."/>
            <person name="Eisen J.A."/>
        </authorList>
    </citation>
    <scope>NUCLEOTIDE SEQUENCE [LARGE SCALE GENOMIC DNA]</scope>
    <source>
        <strain evidence="12">DSM 17093 / CIP 108686 / LMG 22925 / RQ-24</strain>
    </source>
</reference>
<dbReference type="OrthoDB" id="9810952at2"/>
<dbReference type="GO" id="GO:0016787">
    <property type="term" value="F:hydrolase activity"/>
    <property type="evidence" value="ECO:0007669"/>
    <property type="project" value="UniProtKB-KW"/>
</dbReference>
<keyword evidence="6" id="KW-0630">Potassium</keyword>
<dbReference type="NCBIfam" id="TIGR00933">
    <property type="entry name" value="2a38"/>
    <property type="match status" value="1"/>
</dbReference>
<dbReference type="HOGENOM" id="CLU_026429_0_1_0"/>
<dbReference type="InterPro" id="IPR004772">
    <property type="entry name" value="TrkH"/>
</dbReference>
<dbReference type="Proteomes" id="UP000000379">
    <property type="component" value="Chromosome"/>
</dbReference>
<evidence type="ECO:0000256" key="3">
    <source>
        <dbReference type="ARBA" id="ARBA00022475"/>
    </source>
</evidence>
<feature type="transmembrane region" description="Helical" evidence="10">
    <location>
        <begin position="316"/>
        <end position="336"/>
    </location>
</feature>
<evidence type="ECO:0000256" key="1">
    <source>
        <dbReference type="ARBA" id="ARBA00004651"/>
    </source>
</evidence>
<feature type="transmembrane region" description="Helical" evidence="10">
    <location>
        <begin position="81"/>
        <end position="105"/>
    </location>
</feature>
<dbReference type="KEGG" id="tra:Trad_0242"/>
<evidence type="ECO:0000256" key="8">
    <source>
        <dbReference type="ARBA" id="ARBA00023065"/>
    </source>
</evidence>
<evidence type="ECO:0000256" key="5">
    <source>
        <dbReference type="ARBA" id="ARBA00022692"/>
    </source>
</evidence>
<evidence type="ECO:0000313" key="11">
    <source>
        <dbReference type="EMBL" id="ADI13382.1"/>
    </source>
</evidence>
<evidence type="ECO:0000313" key="12">
    <source>
        <dbReference type="Proteomes" id="UP000000379"/>
    </source>
</evidence>
<feature type="transmembrane region" description="Helical" evidence="10">
    <location>
        <begin position="21"/>
        <end position="40"/>
    </location>
</feature>
<dbReference type="PANTHER" id="PTHR32024">
    <property type="entry name" value="TRK SYSTEM POTASSIUM UPTAKE PROTEIN TRKG-RELATED"/>
    <property type="match status" value="1"/>
</dbReference>
<keyword evidence="12" id="KW-1185">Reference proteome</keyword>
<dbReference type="STRING" id="649638.Trad_0242"/>
<reference evidence="11 12" key="2">
    <citation type="journal article" date="2011" name="Stand. Genomic Sci.">
        <title>Complete genome sequence of Truepera radiovictrix type strain (RQ-24).</title>
        <authorList>
            <person name="Ivanova N."/>
            <person name="Rohde C."/>
            <person name="Munk C."/>
            <person name="Nolan M."/>
            <person name="Lucas S."/>
            <person name="Del Rio T.G."/>
            <person name="Tice H."/>
            <person name="Deshpande S."/>
            <person name="Cheng J.F."/>
            <person name="Tapia R."/>
            <person name="Han C."/>
            <person name="Goodwin L."/>
            <person name="Pitluck S."/>
            <person name="Liolios K."/>
            <person name="Mavromatis K."/>
            <person name="Mikhailova N."/>
            <person name="Pati A."/>
            <person name="Chen A."/>
            <person name="Palaniappan K."/>
            <person name="Land M."/>
            <person name="Hauser L."/>
            <person name="Chang Y.J."/>
            <person name="Jeffries C.D."/>
            <person name="Brambilla E."/>
            <person name="Rohde M."/>
            <person name="Goker M."/>
            <person name="Tindall B.J."/>
            <person name="Woyke T."/>
            <person name="Bristow J."/>
            <person name="Eisen J.A."/>
            <person name="Markowitz V."/>
            <person name="Hugenholtz P."/>
            <person name="Kyrpides N.C."/>
            <person name="Klenk H.P."/>
            <person name="Lapidus A."/>
        </authorList>
    </citation>
    <scope>NUCLEOTIDE SEQUENCE [LARGE SCALE GENOMIC DNA]</scope>
    <source>
        <strain evidence="12">DSM 17093 / CIP 108686 / LMG 22925 / RQ-24</strain>
    </source>
</reference>
<evidence type="ECO:0000256" key="4">
    <source>
        <dbReference type="ARBA" id="ARBA00022538"/>
    </source>
</evidence>
<feature type="transmembrane region" description="Helical" evidence="10">
    <location>
        <begin position="357"/>
        <end position="377"/>
    </location>
</feature>
<name>D7CY22_TRURR</name>
<keyword evidence="3" id="KW-1003">Cell membrane</keyword>
<keyword evidence="5 10" id="KW-0812">Transmembrane</keyword>
<evidence type="ECO:0000256" key="10">
    <source>
        <dbReference type="SAM" id="Phobius"/>
    </source>
</evidence>
<organism evidence="11 12">
    <name type="scientific">Truepera radiovictrix (strain DSM 17093 / CIP 108686 / LMG 22925 / RQ-24)</name>
    <dbReference type="NCBI Taxonomy" id="649638"/>
    <lineage>
        <taxon>Bacteria</taxon>
        <taxon>Thermotogati</taxon>
        <taxon>Deinococcota</taxon>
        <taxon>Deinococci</taxon>
        <taxon>Trueperales</taxon>
        <taxon>Trueperaceae</taxon>
        <taxon>Truepera</taxon>
    </lineage>
</organism>
<evidence type="ECO:0000256" key="7">
    <source>
        <dbReference type="ARBA" id="ARBA00022989"/>
    </source>
</evidence>
<dbReference type="EMBL" id="CP002049">
    <property type="protein sequence ID" value="ADI13382.1"/>
    <property type="molecule type" value="Genomic_DNA"/>
</dbReference>
<feature type="transmembrane region" description="Helical" evidence="10">
    <location>
        <begin position="196"/>
        <end position="216"/>
    </location>
</feature>
<dbReference type="Pfam" id="PF02386">
    <property type="entry name" value="TrkH"/>
    <property type="match status" value="1"/>
</dbReference>
<dbReference type="InterPro" id="IPR003445">
    <property type="entry name" value="Cat_transpt"/>
</dbReference>
<dbReference type="AlphaFoldDB" id="D7CY22"/>
<feature type="transmembrane region" description="Helical" evidence="10">
    <location>
        <begin position="46"/>
        <end position="69"/>
    </location>
</feature>
<gene>
    <name evidence="11" type="ordered locus">Trad_0242</name>
</gene>
<dbReference type="EC" id="3.6.3.14" evidence="11"/>